<dbReference type="EMBL" id="JABFAB010239582">
    <property type="protein sequence ID" value="MBA0671103.1"/>
    <property type="molecule type" value="Genomic_DNA"/>
</dbReference>
<name>A0A7J8W857_9ROSI</name>
<sequence>MTSLVSPLHNTFTFLLALSFLLSSPTSSLVQVRVYILKTKQGWDQLLQAATTDVMDATLARQFKYLLHHYLAITTNFNHLVRAKQSLIPWRFFTHHQAVNTLITSPLVGNATVMITFTTLEKDQAF</sequence>
<dbReference type="OrthoDB" id="10333220at2759"/>
<feature type="chain" id="PRO_5029598711" evidence="1">
    <location>
        <begin position="29"/>
        <end position="126"/>
    </location>
</feature>
<protein>
    <submittedName>
        <fullName evidence="2">Uncharacterized protein</fullName>
    </submittedName>
</protein>
<proteinExistence type="predicted"/>
<feature type="signal peptide" evidence="1">
    <location>
        <begin position="1"/>
        <end position="28"/>
    </location>
</feature>
<gene>
    <name evidence="2" type="ORF">Goklo_024781</name>
</gene>
<dbReference type="AlphaFoldDB" id="A0A7J8W857"/>
<organism evidence="2 3">
    <name type="scientific">Gossypium klotzschianum</name>
    <dbReference type="NCBI Taxonomy" id="34286"/>
    <lineage>
        <taxon>Eukaryota</taxon>
        <taxon>Viridiplantae</taxon>
        <taxon>Streptophyta</taxon>
        <taxon>Embryophyta</taxon>
        <taxon>Tracheophyta</taxon>
        <taxon>Spermatophyta</taxon>
        <taxon>Magnoliopsida</taxon>
        <taxon>eudicotyledons</taxon>
        <taxon>Gunneridae</taxon>
        <taxon>Pentapetalae</taxon>
        <taxon>rosids</taxon>
        <taxon>malvids</taxon>
        <taxon>Malvales</taxon>
        <taxon>Malvaceae</taxon>
        <taxon>Malvoideae</taxon>
        <taxon>Gossypium</taxon>
    </lineage>
</organism>
<accession>A0A7J8W857</accession>
<evidence type="ECO:0000256" key="1">
    <source>
        <dbReference type="SAM" id="SignalP"/>
    </source>
</evidence>
<evidence type="ECO:0000313" key="2">
    <source>
        <dbReference type="EMBL" id="MBA0671103.1"/>
    </source>
</evidence>
<evidence type="ECO:0000313" key="3">
    <source>
        <dbReference type="Proteomes" id="UP000593573"/>
    </source>
</evidence>
<keyword evidence="1" id="KW-0732">Signal</keyword>
<comment type="caution">
    <text evidence="2">The sequence shown here is derived from an EMBL/GenBank/DDBJ whole genome shotgun (WGS) entry which is preliminary data.</text>
</comment>
<reference evidence="2 3" key="1">
    <citation type="journal article" date="2019" name="Genome Biol. Evol.">
        <title>Insights into the evolution of the New World diploid cottons (Gossypium, subgenus Houzingenia) based on genome sequencing.</title>
        <authorList>
            <person name="Grover C.E."/>
            <person name="Arick M.A. 2nd"/>
            <person name="Thrash A."/>
            <person name="Conover J.L."/>
            <person name="Sanders W.S."/>
            <person name="Peterson D.G."/>
            <person name="Frelichowski J.E."/>
            <person name="Scheffler J.A."/>
            <person name="Scheffler B.E."/>
            <person name="Wendel J.F."/>
        </authorList>
    </citation>
    <scope>NUCLEOTIDE SEQUENCE [LARGE SCALE GENOMIC DNA]</scope>
    <source>
        <strain evidence="2">57</strain>
        <tissue evidence="2">Leaf</tissue>
    </source>
</reference>
<dbReference type="Proteomes" id="UP000593573">
    <property type="component" value="Unassembled WGS sequence"/>
</dbReference>
<keyword evidence="3" id="KW-1185">Reference proteome</keyword>